<evidence type="ECO:0008006" key="4">
    <source>
        <dbReference type="Google" id="ProtNLM"/>
    </source>
</evidence>
<keyword evidence="3" id="KW-1185">Reference proteome</keyword>
<evidence type="ECO:0000256" key="1">
    <source>
        <dbReference type="SAM" id="MobiDB-lite"/>
    </source>
</evidence>
<dbReference type="AlphaFoldDB" id="A0A5N6LIH3"/>
<name>A0A5N6LIH3_9ASTR</name>
<dbReference type="Proteomes" id="UP000326396">
    <property type="component" value="Unassembled WGS sequence"/>
</dbReference>
<feature type="region of interest" description="Disordered" evidence="1">
    <location>
        <begin position="51"/>
        <end position="72"/>
    </location>
</feature>
<evidence type="ECO:0000313" key="3">
    <source>
        <dbReference type="Proteomes" id="UP000326396"/>
    </source>
</evidence>
<evidence type="ECO:0000313" key="2">
    <source>
        <dbReference type="EMBL" id="KAD1839806.1"/>
    </source>
</evidence>
<protein>
    <recommendedName>
        <fullName evidence="4">Serine aminopeptidase S33 domain-containing protein</fullName>
    </recommendedName>
</protein>
<accession>A0A5N6LIH3</accession>
<sequence>MTDLKNQIDKFYMGDYEAIPAIFESILKRKLAGTHQDSDDELMNEFRKGQPNEIVNEDFDLSSSSDIDSDSDNAKQYSWKAWADRKVYAVDLCRHRQEPTWKAWADQKDKAFVPNVNTVVDDYIAFFTSIVDSTDLNHRNIPKFMFGESMGGTI</sequence>
<proteinExistence type="predicted"/>
<organism evidence="2 3">
    <name type="scientific">Mikania micrantha</name>
    <name type="common">bitter vine</name>
    <dbReference type="NCBI Taxonomy" id="192012"/>
    <lineage>
        <taxon>Eukaryota</taxon>
        <taxon>Viridiplantae</taxon>
        <taxon>Streptophyta</taxon>
        <taxon>Embryophyta</taxon>
        <taxon>Tracheophyta</taxon>
        <taxon>Spermatophyta</taxon>
        <taxon>Magnoliopsida</taxon>
        <taxon>eudicotyledons</taxon>
        <taxon>Gunneridae</taxon>
        <taxon>Pentapetalae</taxon>
        <taxon>asterids</taxon>
        <taxon>campanulids</taxon>
        <taxon>Asterales</taxon>
        <taxon>Asteraceae</taxon>
        <taxon>Asteroideae</taxon>
        <taxon>Heliantheae alliance</taxon>
        <taxon>Eupatorieae</taxon>
        <taxon>Mikania</taxon>
    </lineage>
</organism>
<dbReference type="EMBL" id="SZYD01000432">
    <property type="protein sequence ID" value="KAD1839806.1"/>
    <property type="molecule type" value="Genomic_DNA"/>
</dbReference>
<reference evidence="2 3" key="1">
    <citation type="submission" date="2019-05" db="EMBL/GenBank/DDBJ databases">
        <title>Mikania micrantha, genome provides insights into the molecular mechanism of rapid growth.</title>
        <authorList>
            <person name="Liu B."/>
        </authorList>
    </citation>
    <scope>NUCLEOTIDE SEQUENCE [LARGE SCALE GENOMIC DNA]</scope>
    <source>
        <strain evidence="2">NLD-2019</strain>
        <tissue evidence="2">Leaf</tissue>
    </source>
</reference>
<comment type="caution">
    <text evidence="2">The sequence shown here is derived from an EMBL/GenBank/DDBJ whole genome shotgun (WGS) entry which is preliminary data.</text>
</comment>
<gene>
    <name evidence="2" type="ORF">E3N88_42227</name>
</gene>
<dbReference type="OrthoDB" id="1936793at2759"/>